<dbReference type="PROSITE" id="PS00177">
    <property type="entry name" value="TOPOISOMERASE_II"/>
    <property type="match status" value="1"/>
</dbReference>
<keyword evidence="7 9" id="KW-0413">Isomerase</keyword>
<evidence type="ECO:0000256" key="4">
    <source>
        <dbReference type="ARBA" id="ARBA00022723"/>
    </source>
</evidence>
<dbReference type="PROSITE" id="PS50880">
    <property type="entry name" value="TOPRIM"/>
    <property type="match status" value="1"/>
</dbReference>
<dbReference type="InterPro" id="IPR013760">
    <property type="entry name" value="Topo_IIA-like_dom_sf"/>
</dbReference>
<dbReference type="Pfam" id="PF01751">
    <property type="entry name" value="Toprim"/>
    <property type="match status" value="1"/>
</dbReference>
<comment type="catalytic activity">
    <reaction evidence="1">
        <text>ATP-dependent breakage, passage and rejoining of double-stranded DNA.</text>
        <dbReference type="EC" id="5.6.2.2"/>
    </reaction>
</comment>
<dbReference type="Pfam" id="PF00986">
    <property type="entry name" value="DNA_gyraseB_C"/>
    <property type="match status" value="1"/>
</dbReference>
<evidence type="ECO:0000256" key="2">
    <source>
        <dbReference type="ARBA" id="ARBA00001946"/>
    </source>
</evidence>
<gene>
    <name evidence="9" type="primary">parE</name>
    <name evidence="9" type="ORF">WG616_01795</name>
</gene>
<name>A0ABZ2RMU8_9BACT</name>
<dbReference type="Pfam" id="PF02518">
    <property type="entry name" value="HATPase_c"/>
    <property type="match status" value="1"/>
</dbReference>
<dbReference type="InterPro" id="IPR020568">
    <property type="entry name" value="Ribosomal_Su5_D2-typ_SF"/>
</dbReference>
<dbReference type="Gene3D" id="3.30.230.10">
    <property type="match status" value="1"/>
</dbReference>
<dbReference type="InterPro" id="IPR000565">
    <property type="entry name" value="Topo_IIA_B"/>
</dbReference>
<dbReference type="SUPFAM" id="SSF55874">
    <property type="entry name" value="ATPase domain of HSP90 chaperone/DNA topoisomerase II/histidine kinase"/>
    <property type="match status" value="1"/>
</dbReference>
<reference evidence="9" key="1">
    <citation type="submission" date="2024-03" db="EMBL/GenBank/DDBJ databases">
        <title>Complete genome sequence of Mycoplasma gypis type strain B1/T1.</title>
        <authorList>
            <person name="Spergser J."/>
        </authorList>
    </citation>
    <scope>NUCLEOTIDE SEQUENCE [LARGE SCALE GENOMIC DNA]</scope>
    <source>
        <strain evidence="9">B1/T1</strain>
    </source>
</reference>
<dbReference type="EMBL" id="CP148066">
    <property type="protein sequence ID" value="WXL28088.1"/>
    <property type="molecule type" value="Genomic_DNA"/>
</dbReference>
<dbReference type="SUPFAM" id="SSF56719">
    <property type="entry name" value="Type II DNA topoisomerase"/>
    <property type="match status" value="1"/>
</dbReference>
<dbReference type="InterPro" id="IPR013759">
    <property type="entry name" value="Topo_IIA_B_C"/>
</dbReference>
<evidence type="ECO:0000259" key="8">
    <source>
        <dbReference type="PROSITE" id="PS50880"/>
    </source>
</evidence>
<dbReference type="SMART" id="SM00433">
    <property type="entry name" value="TOP2c"/>
    <property type="match status" value="1"/>
</dbReference>
<dbReference type="GO" id="GO:0003918">
    <property type="term" value="F:DNA topoisomerase type II (double strand cut, ATP-hydrolyzing) activity"/>
    <property type="evidence" value="ECO:0007669"/>
    <property type="project" value="UniProtKB-EC"/>
</dbReference>
<evidence type="ECO:0000256" key="3">
    <source>
        <dbReference type="ARBA" id="ARBA00012895"/>
    </source>
</evidence>
<keyword evidence="5" id="KW-0460">Magnesium</keyword>
<dbReference type="Pfam" id="PF00204">
    <property type="entry name" value="DNA_gyraseB"/>
    <property type="match status" value="1"/>
</dbReference>
<dbReference type="CDD" id="cd16928">
    <property type="entry name" value="HATPase_GyrB-like"/>
    <property type="match status" value="1"/>
</dbReference>
<evidence type="ECO:0000256" key="1">
    <source>
        <dbReference type="ARBA" id="ARBA00000185"/>
    </source>
</evidence>
<feature type="domain" description="Toprim" evidence="8">
    <location>
        <begin position="419"/>
        <end position="533"/>
    </location>
</feature>
<evidence type="ECO:0000313" key="9">
    <source>
        <dbReference type="EMBL" id="WXL28088.1"/>
    </source>
</evidence>
<dbReference type="NCBIfam" id="TIGR01058">
    <property type="entry name" value="parE_Gpos"/>
    <property type="match status" value="1"/>
</dbReference>
<evidence type="ECO:0000256" key="5">
    <source>
        <dbReference type="ARBA" id="ARBA00022842"/>
    </source>
</evidence>
<keyword evidence="10" id="KW-1185">Reference proteome</keyword>
<proteinExistence type="predicted"/>
<dbReference type="PANTHER" id="PTHR45866">
    <property type="entry name" value="DNA GYRASE/TOPOISOMERASE SUBUNIT B"/>
    <property type="match status" value="1"/>
</dbReference>
<dbReference type="RefSeq" id="WP_205498487.1">
    <property type="nucleotide sequence ID" value="NZ_CP148066.1"/>
</dbReference>
<dbReference type="PANTHER" id="PTHR45866:SF12">
    <property type="entry name" value="DNA TOPOISOMERASE 4 SUBUNIT B"/>
    <property type="match status" value="1"/>
</dbReference>
<dbReference type="InterPro" id="IPR003594">
    <property type="entry name" value="HATPase_dom"/>
</dbReference>
<comment type="cofactor">
    <cofactor evidence="2">
        <name>Mg(2+)</name>
        <dbReference type="ChEBI" id="CHEBI:18420"/>
    </cofactor>
</comment>
<dbReference type="InterPro" id="IPR014721">
    <property type="entry name" value="Ribsml_uS5_D2-typ_fold_subgr"/>
</dbReference>
<dbReference type="Proteomes" id="UP001460679">
    <property type="component" value="Chromosome"/>
</dbReference>
<dbReference type="CDD" id="cd00822">
    <property type="entry name" value="TopoII_Trans_DNA_gyrase"/>
    <property type="match status" value="1"/>
</dbReference>
<dbReference type="Gene3D" id="3.30.565.10">
    <property type="entry name" value="Histidine kinase-like ATPase, C-terminal domain"/>
    <property type="match status" value="1"/>
</dbReference>
<keyword evidence="6" id="KW-0238">DNA-binding</keyword>
<dbReference type="PRINTS" id="PR00418">
    <property type="entry name" value="TPI2FAMILY"/>
</dbReference>
<dbReference type="InterPro" id="IPR005740">
    <property type="entry name" value="ParE_type2"/>
</dbReference>
<organism evidence="9 10">
    <name type="scientific">[Mycoplasma] gypis</name>
    <dbReference type="NCBI Taxonomy" id="92404"/>
    <lineage>
        <taxon>Bacteria</taxon>
        <taxon>Bacillati</taxon>
        <taxon>Mycoplasmatota</taxon>
        <taxon>Mycoplasmoidales</taxon>
        <taxon>Metamycoplasmataceae</taxon>
        <taxon>Metamycoplasma</taxon>
    </lineage>
</organism>
<dbReference type="InterPro" id="IPR036890">
    <property type="entry name" value="HATPase_C_sf"/>
</dbReference>
<dbReference type="InterPro" id="IPR001241">
    <property type="entry name" value="Topo_IIA"/>
</dbReference>
<dbReference type="InterPro" id="IPR018522">
    <property type="entry name" value="TopoIIA_CS"/>
</dbReference>
<dbReference type="Gene3D" id="3.40.50.670">
    <property type="match status" value="1"/>
</dbReference>
<accession>A0ABZ2RMU8</accession>
<dbReference type="InterPro" id="IPR013506">
    <property type="entry name" value="Topo_IIA_bsu_dom2"/>
</dbReference>
<dbReference type="NCBIfam" id="NF004189">
    <property type="entry name" value="PRK05644.1"/>
    <property type="match status" value="1"/>
</dbReference>
<dbReference type="InterPro" id="IPR006171">
    <property type="entry name" value="TOPRIM_dom"/>
</dbReference>
<dbReference type="SUPFAM" id="SSF54211">
    <property type="entry name" value="Ribosomal protein S5 domain 2-like"/>
    <property type="match status" value="1"/>
</dbReference>
<dbReference type="EC" id="5.6.2.2" evidence="3"/>
<keyword evidence="4" id="KW-0479">Metal-binding</keyword>
<evidence type="ECO:0000256" key="6">
    <source>
        <dbReference type="ARBA" id="ARBA00023125"/>
    </source>
</evidence>
<dbReference type="SMART" id="SM00387">
    <property type="entry name" value="HATPase_c"/>
    <property type="match status" value="1"/>
</dbReference>
<protein>
    <recommendedName>
        <fullName evidence="3">DNA topoisomerase (ATP-hydrolyzing)</fullName>
        <ecNumber evidence="3">5.6.2.2</ecNumber>
    </recommendedName>
</protein>
<sequence>MSNHEYESKDLKVLKGLEPVRKRPGMYIGSTDINGLHHLVWEIVDNSIDESLAGFATEITVTLHEDQSISVEDNGRGIPIDFRKEFNKTGVELVFTELHAGGKFDDSVYKTSGGLHGVGSTVVNALSSKLEVEVYKNNAIWLTEFCQDKIIQKTHNIGKTTKNGTKVHFWPDPTIFKKVKFNSQTIIEKLREASFLISNLKIVFKDFANDAEYVFENKDGLKEYVRFINDTKDEISQIIYFKGVVKGIETEIALQYTDSYSETIQSFVNNIKTRDGGTHETAFKTALTKTINEFAQEKNFLKNKTTFDGNDVREGLTAIINLKVPETILEFVGQTKDKLGTPEGREAVDEVLSSNLKVYLNENRSDAEKIINKIKKAFDARTAARNARNEVRKVKDKLQNKKIISGKLTPAQSKNPTEKELFLVEGDSAGGSAKQGRDSKTQAILPLKGKVVNSEKEKLIDILKNEEFATIINILGTGVGEDFNLKNLQYNKIIIMTDADTDGAHIQILLLTFFFRHMKPLIENGHVYIALPPLYKISGKLKQQNTVEYAWTEDELRSVTEKFSSYNIQRYKGLGEMNADQLWETTMDPHTRTLIRVSLADAVLAERRVSVFMGKNAEPRKKWIEDNIDFSLEDDYKIDKK</sequence>
<evidence type="ECO:0000313" key="10">
    <source>
        <dbReference type="Proteomes" id="UP001460679"/>
    </source>
</evidence>
<dbReference type="InterPro" id="IPR002288">
    <property type="entry name" value="DNA_gyrase_B_C"/>
</dbReference>
<evidence type="ECO:0000256" key="7">
    <source>
        <dbReference type="ARBA" id="ARBA00023235"/>
    </source>
</evidence>
<dbReference type="PRINTS" id="PR01159">
    <property type="entry name" value="DNAGYRASEB"/>
</dbReference>